<gene>
    <name evidence="2" type="ORF">B0H17DRAFT_1214767</name>
</gene>
<evidence type="ECO:0000313" key="3">
    <source>
        <dbReference type="Proteomes" id="UP001221757"/>
    </source>
</evidence>
<dbReference type="GO" id="GO:0032259">
    <property type="term" value="P:methylation"/>
    <property type="evidence" value="ECO:0007669"/>
    <property type="project" value="UniProtKB-KW"/>
</dbReference>
<dbReference type="GO" id="GO:0008168">
    <property type="term" value="F:methyltransferase activity"/>
    <property type="evidence" value="ECO:0007669"/>
    <property type="project" value="UniProtKB-KW"/>
</dbReference>
<keyword evidence="2" id="KW-0808">Transferase</keyword>
<name>A0AAD7CN06_MYCRO</name>
<dbReference type="PANTHER" id="PTHR32026:SF10">
    <property type="entry name" value="METHYLTRANSFERASE-LIKE PROTEIN 24-RELATED"/>
    <property type="match status" value="1"/>
</dbReference>
<organism evidence="2 3">
    <name type="scientific">Mycena rosella</name>
    <name type="common">Pink bonnet</name>
    <name type="synonym">Agaricus rosellus</name>
    <dbReference type="NCBI Taxonomy" id="1033263"/>
    <lineage>
        <taxon>Eukaryota</taxon>
        <taxon>Fungi</taxon>
        <taxon>Dikarya</taxon>
        <taxon>Basidiomycota</taxon>
        <taxon>Agaricomycotina</taxon>
        <taxon>Agaricomycetes</taxon>
        <taxon>Agaricomycetidae</taxon>
        <taxon>Agaricales</taxon>
        <taxon>Marasmiineae</taxon>
        <taxon>Mycenaceae</taxon>
        <taxon>Mycena</taxon>
    </lineage>
</organism>
<accession>A0AAD7CN06</accession>
<dbReference type="EMBL" id="JARKIE010000338">
    <property type="protein sequence ID" value="KAJ7653048.1"/>
    <property type="molecule type" value="Genomic_DNA"/>
</dbReference>
<dbReference type="InterPro" id="IPR025714">
    <property type="entry name" value="Methyltranfer_dom"/>
</dbReference>
<dbReference type="Proteomes" id="UP001221757">
    <property type="component" value="Unassembled WGS sequence"/>
</dbReference>
<feature type="domain" description="Methyltransferase" evidence="1">
    <location>
        <begin position="67"/>
        <end position="287"/>
    </location>
</feature>
<sequence>MRAMSQKTLAHLQQFRVRYAIGAAILMVWALYAHTREPVPAFVCGPELRHSLQESEAEYQDTVRQRKQMIRKYGPSPAQVEAWPTHGQFYTLWDFFPPAYQCPHRVTRLGTLGDGGKYICGMKRVAAKKSCVVYSFGINGDSSFEADVLQRAPGCEVYGYDFSVKGFGPEITADPSLALRAHFFPWALGHADDPTDNPPMYTLQALMRKNGHSFIDILKIDIEGHEYKSLEAFMDAHAASGVLPFGQLQLEIHASGGTEHESFDVILPWWERLEKMGLRPFFSEPNLVYVNIAKGVPNLIEYSFINTRGTHELIADMA</sequence>
<comment type="caution">
    <text evidence="2">The sequence shown here is derived from an EMBL/GenBank/DDBJ whole genome shotgun (WGS) entry which is preliminary data.</text>
</comment>
<keyword evidence="3" id="KW-1185">Reference proteome</keyword>
<keyword evidence="2" id="KW-0489">Methyltransferase</keyword>
<evidence type="ECO:0000259" key="1">
    <source>
        <dbReference type="Pfam" id="PF13383"/>
    </source>
</evidence>
<protein>
    <submittedName>
        <fullName evidence="2">Methyltransferase domain-containing protein</fullName>
    </submittedName>
</protein>
<proteinExistence type="predicted"/>
<dbReference type="AlphaFoldDB" id="A0AAD7CN06"/>
<evidence type="ECO:0000313" key="2">
    <source>
        <dbReference type="EMBL" id="KAJ7653048.1"/>
    </source>
</evidence>
<dbReference type="Pfam" id="PF13383">
    <property type="entry name" value="Methyltransf_22"/>
    <property type="match status" value="1"/>
</dbReference>
<dbReference type="PANTHER" id="PTHR32026">
    <property type="entry name" value="METHYLTRANSFERASE-LIKE PROTEIN 24"/>
    <property type="match status" value="1"/>
</dbReference>
<reference evidence="2" key="1">
    <citation type="submission" date="2023-03" db="EMBL/GenBank/DDBJ databases">
        <title>Massive genome expansion in bonnet fungi (Mycena s.s.) driven by repeated elements and novel gene families across ecological guilds.</title>
        <authorList>
            <consortium name="Lawrence Berkeley National Laboratory"/>
            <person name="Harder C.B."/>
            <person name="Miyauchi S."/>
            <person name="Viragh M."/>
            <person name="Kuo A."/>
            <person name="Thoen E."/>
            <person name="Andreopoulos B."/>
            <person name="Lu D."/>
            <person name="Skrede I."/>
            <person name="Drula E."/>
            <person name="Henrissat B."/>
            <person name="Morin E."/>
            <person name="Kohler A."/>
            <person name="Barry K."/>
            <person name="LaButti K."/>
            <person name="Morin E."/>
            <person name="Salamov A."/>
            <person name="Lipzen A."/>
            <person name="Mereny Z."/>
            <person name="Hegedus B."/>
            <person name="Baldrian P."/>
            <person name="Stursova M."/>
            <person name="Weitz H."/>
            <person name="Taylor A."/>
            <person name="Grigoriev I.V."/>
            <person name="Nagy L.G."/>
            <person name="Martin F."/>
            <person name="Kauserud H."/>
        </authorList>
    </citation>
    <scope>NUCLEOTIDE SEQUENCE</scope>
    <source>
        <strain evidence="2">CBHHK067</strain>
    </source>
</reference>
<dbReference type="InterPro" id="IPR026913">
    <property type="entry name" value="METTL24"/>
</dbReference>